<reference evidence="1" key="1">
    <citation type="journal article" date="2015" name="Nature">
        <title>Complex archaea that bridge the gap between prokaryotes and eukaryotes.</title>
        <authorList>
            <person name="Spang A."/>
            <person name="Saw J.H."/>
            <person name="Jorgensen S.L."/>
            <person name="Zaremba-Niedzwiedzka K."/>
            <person name="Martijn J."/>
            <person name="Lind A.E."/>
            <person name="van Eijk R."/>
            <person name="Schleper C."/>
            <person name="Guy L."/>
            <person name="Ettema T.J."/>
        </authorList>
    </citation>
    <scope>NUCLEOTIDE SEQUENCE</scope>
</reference>
<proteinExistence type="predicted"/>
<dbReference type="AlphaFoldDB" id="A0A0F8VTD4"/>
<accession>A0A0F8VTD4</accession>
<dbReference type="EMBL" id="LAZR01069501">
    <property type="protein sequence ID" value="KKK47592.1"/>
    <property type="molecule type" value="Genomic_DNA"/>
</dbReference>
<name>A0A0F8VTD4_9ZZZZ</name>
<gene>
    <name evidence="1" type="ORF">LCGC14_3153620</name>
</gene>
<sequence>MFDPQAARERCEAATPEPWVAELDYVSALIPGKRPNGEIIGRLQPSISDLFSREQEYANAEFAAHARSDLPAALEVLEAIRRVAEDAGCNLPHPLGTPCGDCGNCRILAILGESE</sequence>
<protein>
    <submittedName>
        <fullName evidence="1">Uncharacterized protein</fullName>
    </submittedName>
</protein>
<evidence type="ECO:0000313" key="1">
    <source>
        <dbReference type="EMBL" id="KKK47592.1"/>
    </source>
</evidence>
<comment type="caution">
    <text evidence="1">The sequence shown here is derived from an EMBL/GenBank/DDBJ whole genome shotgun (WGS) entry which is preliminary data.</text>
</comment>
<organism evidence="1">
    <name type="scientific">marine sediment metagenome</name>
    <dbReference type="NCBI Taxonomy" id="412755"/>
    <lineage>
        <taxon>unclassified sequences</taxon>
        <taxon>metagenomes</taxon>
        <taxon>ecological metagenomes</taxon>
    </lineage>
</organism>